<proteinExistence type="predicted"/>
<organism evidence="3 4">
    <name type="scientific">Lysobacter niastensis</name>
    <dbReference type="NCBI Taxonomy" id="380629"/>
    <lineage>
        <taxon>Bacteria</taxon>
        <taxon>Pseudomonadati</taxon>
        <taxon>Pseudomonadota</taxon>
        <taxon>Gammaproteobacteria</taxon>
        <taxon>Lysobacterales</taxon>
        <taxon>Lysobacteraceae</taxon>
        <taxon>Lysobacter</taxon>
    </lineage>
</organism>
<dbReference type="InterPro" id="IPR021307">
    <property type="entry name" value="DUF2884"/>
</dbReference>
<sequence length="223" mass="23762">MNHSIRTIAATALLAALPLLGACESKTPEQQVQKVKEESIISQATREAVAEARKEINEGNISVSNDHKSGQGKAEITPKGDLLIDGRAVAINQEQRKLLLEYRGHVASVAEAGVEIGMQGADLATKAVGAALKGVFTGNTEDVEKHVEAEASKIKASALKLCDRLPAMMASQQKLKTAVPEFAPYATMDQSDIDECREDAKEDKGGKHENFADKAAAAESVKQ</sequence>
<keyword evidence="2" id="KW-0732">Signal</keyword>
<reference evidence="3 4" key="1">
    <citation type="submission" date="2020-11" db="EMBL/GenBank/DDBJ databases">
        <title>Draft Genome Sequence and Secondary Metabolite Biosynthetic Potential of the Lysobacter niastensis Type strain DSM 18481.</title>
        <authorList>
            <person name="Turrini P."/>
            <person name="Artuso I."/>
            <person name="Tescari M."/>
            <person name="Lugli G.A."/>
            <person name="Frangipani E."/>
            <person name="Ventura M."/>
            <person name="Visca P."/>
        </authorList>
    </citation>
    <scope>NUCLEOTIDE SEQUENCE [LARGE SCALE GENOMIC DNA]</scope>
    <source>
        <strain evidence="3 4">DSM 18481</strain>
    </source>
</reference>
<evidence type="ECO:0000313" key="4">
    <source>
        <dbReference type="Proteomes" id="UP001429984"/>
    </source>
</evidence>
<dbReference type="EMBL" id="JADLZT010000005">
    <property type="protein sequence ID" value="MBF6024544.1"/>
    <property type="molecule type" value="Genomic_DNA"/>
</dbReference>
<dbReference type="Pfam" id="PF11101">
    <property type="entry name" value="DUF2884"/>
    <property type="match status" value="1"/>
</dbReference>
<keyword evidence="4" id="KW-1185">Reference proteome</keyword>
<feature type="region of interest" description="Disordered" evidence="1">
    <location>
        <begin position="190"/>
        <end position="223"/>
    </location>
</feature>
<protein>
    <submittedName>
        <fullName evidence="3">DUF2884 family protein</fullName>
    </submittedName>
</protein>
<evidence type="ECO:0000256" key="2">
    <source>
        <dbReference type="SAM" id="SignalP"/>
    </source>
</evidence>
<dbReference type="Proteomes" id="UP001429984">
    <property type="component" value="Unassembled WGS sequence"/>
</dbReference>
<evidence type="ECO:0000313" key="3">
    <source>
        <dbReference type="EMBL" id="MBF6024544.1"/>
    </source>
</evidence>
<feature type="chain" id="PRO_5046935263" evidence="2">
    <location>
        <begin position="22"/>
        <end position="223"/>
    </location>
</feature>
<name>A0ABS0BA76_9GAMM</name>
<feature type="signal peptide" evidence="2">
    <location>
        <begin position="1"/>
        <end position="21"/>
    </location>
</feature>
<comment type="caution">
    <text evidence="3">The sequence shown here is derived from an EMBL/GenBank/DDBJ whole genome shotgun (WGS) entry which is preliminary data.</text>
</comment>
<evidence type="ECO:0000256" key="1">
    <source>
        <dbReference type="SAM" id="MobiDB-lite"/>
    </source>
</evidence>
<dbReference type="RefSeq" id="WP_194931134.1">
    <property type="nucleotide sequence ID" value="NZ_JADLZT010000005.1"/>
</dbReference>
<gene>
    <name evidence="3" type="ORF">IU514_10940</name>
</gene>
<accession>A0ABS0BA76</accession>
<dbReference type="PROSITE" id="PS51257">
    <property type="entry name" value="PROKAR_LIPOPROTEIN"/>
    <property type="match status" value="1"/>
</dbReference>
<feature type="compositionally biased region" description="Basic and acidic residues" evidence="1">
    <location>
        <begin position="198"/>
        <end position="212"/>
    </location>
</feature>